<keyword evidence="4" id="KW-0256">Endoplasmic reticulum</keyword>
<comment type="function">
    <text evidence="7">Component of a transport protein particle (TRAPP) complex that may function in specific stages of inter-organelle traffic. Specifically involved in the early development of neural circuitry, likely by controlling the frequency and amplitude of intracellular calcium transients implicated in the regulation of neuron differentiation and survival.</text>
</comment>
<dbReference type="OrthoDB" id="941624at2759"/>
<evidence type="ECO:0000313" key="10">
    <source>
        <dbReference type="RefSeq" id="XP_026274413.1"/>
    </source>
</evidence>
<dbReference type="InterPro" id="IPR024096">
    <property type="entry name" value="NO_sig/Golgi_transp_ligand-bd"/>
</dbReference>
<dbReference type="Gene3D" id="3.30.1380.20">
    <property type="entry name" value="Trafficking protein particle complex subunit 3"/>
    <property type="match status" value="1"/>
</dbReference>
<dbReference type="PANTHER" id="PTHR12817">
    <property type="entry name" value="TRAFFICKING PROTEIN PARTICLE COMPLEX SUBUNIT 6B"/>
    <property type="match status" value="1"/>
</dbReference>
<dbReference type="InterPro" id="IPR037992">
    <property type="entry name" value="TRAPPC6/Trs33"/>
</dbReference>
<dbReference type="CDD" id="cd14944">
    <property type="entry name" value="TRAPPC6A_Trs33"/>
    <property type="match status" value="1"/>
</dbReference>
<keyword evidence="5" id="KW-0524">Neurogenesis</keyword>
<dbReference type="GeneID" id="113203773"/>
<comment type="similarity">
    <text evidence="3">Belongs to the TRAPP small subunits family. BET3 subfamily.</text>
</comment>
<proteinExistence type="inferred from homology"/>
<evidence type="ECO:0000256" key="7">
    <source>
        <dbReference type="ARBA" id="ARBA00057720"/>
    </source>
</evidence>
<dbReference type="CTD" id="41866"/>
<dbReference type="SUPFAM" id="SSF111126">
    <property type="entry name" value="Ligand-binding domain in the NO signalling and Golgi transport"/>
    <property type="match status" value="1"/>
</dbReference>
<evidence type="ECO:0000256" key="1">
    <source>
        <dbReference type="ARBA" id="ARBA00004222"/>
    </source>
</evidence>
<dbReference type="FunFam" id="3.30.1380.20:FF:000004">
    <property type="entry name" value="Trafficking protein particle complex subunit 6B"/>
    <property type="match status" value="1"/>
</dbReference>
<evidence type="ECO:0000313" key="9">
    <source>
        <dbReference type="Proteomes" id="UP000504606"/>
    </source>
</evidence>
<dbReference type="AlphaFoldDB" id="A0A6J1S1C4"/>
<organism evidence="9 10">
    <name type="scientific">Frankliniella occidentalis</name>
    <name type="common">Western flower thrips</name>
    <name type="synonym">Euthrips occidentalis</name>
    <dbReference type="NCBI Taxonomy" id="133901"/>
    <lineage>
        <taxon>Eukaryota</taxon>
        <taxon>Metazoa</taxon>
        <taxon>Ecdysozoa</taxon>
        <taxon>Arthropoda</taxon>
        <taxon>Hexapoda</taxon>
        <taxon>Insecta</taxon>
        <taxon>Pterygota</taxon>
        <taxon>Neoptera</taxon>
        <taxon>Paraneoptera</taxon>
        <taxon>Thysanoptera</taxon>
        <taxon>Terebrantia</taxon>
        <taxon>Thripoidea</taxon>
        <taxon>Thripidae</taxon>
        <taxon>Frankliniella</taxon>
    </lineage>
</organism>
<accession>A0A6J1S1C4</accession>
<reference evidence="10" key="1">
    <citation type="journal article" date="2018" name="Proc. Natl. Acad. Sci. U.S.A.">
        <title>Phylogenomics and the evolution of hemipteroid insects.</title>
        <authorList>
            <person name="Johnson K.P."/>
            <person name="Dietrich C.H."/>
            <person name="Friedrich F."/>
            <person name="Beutel R.G."/>
            <person name="Wipfler B."/>
            <person name="Peters R.S."/>
            <person name="Allen J.M."/>
            <person name="Petersen M."/>
            <person name="Donath A."/>
            <person name="Walden K.K."/>
            <person name="Kozlov A.M."/>
            <person name="Podsiadlowski L."/>
            <person name="Mayer C."/>
            <person name="Meusemann K."/>
            <person name="Vasilikopoulos A."/>
            <person name="Waterhouse R.M."/>
            <person name="Cameron S.L."/>
            <person name="Weirauch C."/>
            <person name="Swanson D.R."/>
            <person name="Percy D.M."/>
            <person name="Hardy N.B."/>
            <person name="Terry I."/>
            <person name="Liu S."/>
            <person name="Zhou X."/>
            <person name="Misof B."/>
            <person name="Robertson H.M."/>
            <person name="Yoshizawa K."/>
        </authorList>
    </citation>
    <scope>NUCLEOTIDE SEQUENCE</scope>
    <source>
        <tissue evidence="10">Whole organism</tissue>
    </source>
</reference>
<protein>
    <recommendedName>
        <fullName evidence="8">Trafficking protein particle complex subunit 6B</fullName>
    </recommendedName>
</protein>
<dbReference type="GO" id="GO:0030008">
    <property type="term" value="C:TRAPP complex"/>
    <property type="evidence" value="ECO:0007669"/>
    <property type="project" value="TreeGrafter"/>
</dbReference>
<comment type="subcellular location">
    <subcellularLocation>
        <location evidence="2">Endoplasmic reticulum</location>
    </subcellularLocation>
    <subcellularLocation>
        <location evidence="1">Golgi apparatus</location>
        <location evidence="1">cis-Golgi network</location>
    </subcellularLocation>
</comment>
<dbReference type="Pfam" id="PF04051">
    <property type="entry name" value="TRAPP"/>
    <property type="match status" value="1"/>
</dbReference>
<dbReference type="PANTHER" id="PTHR12817:SF0">
    <property type="entry name" value="GEO08327P1"/>
    <property type="match status" value="1"/>
</dbReference>
<evidence type="ECO:0000256" key="3">
    <source>
        <dbReference type="ARBA" id="ARBA00006218"/>
    </source>
</evidence>
<evidence type="ECO:0000256" key="4">
    <source>
        <dbReference type="ARBA" id="ARBA00022824"/>
    </source>
</evidence>
<dbReference type="GO" id="GO:0007399">
    <property type="term" value="P:nervous system development"/>
    <property type="evidence" value="ECO:0007669"/>
    <property type="project" value="UniProtKB-KW"/>
</dbReference>
<reference evidence="10" key="2">
    <citation type="submission" date="2025-08" db="UniProtKB">
        <authorList>
            <consortium name="RefSeq"/>
        </authorList>
    </citation>
    <scope>IDENTIFICATION</scope>
    <source>
        <tissue evidence="10">Whole organism</tissue>
    </source>
</reference>
<keyword evidence="6" id="KW-0333">Golgi apparatus</keyword>
<name>A0A6J1S1C4_FRAOC</name>
<evidence type="ECO:0000256" key="8">
    <source>
        <dbReference type="ARBA" id="ARBA00074542"/>
    </source>
</evidence>
<dbReference type="Proteomes" id="UP000504606">
    <property type="component" value="Unplaced"/>
</dbReference>
<dbReference type="GO" id="GO:0005783">
    <property type="term" value="C:endoplasmic reticulum"/>
    <property type="evidence" value="ECO:0007669"/>
    <property type="project" value="UniProtKB-SubCell"/>
</dbReference>
<dbReference type="InterPro" id="IPR007194">
    <property type="entry name" value="TRAPP_component"/>
</dbReference>
<evidence type="ECO:0000256" key="2">
    <source>
        <dbReference type="ARBA" id="ARBA00004240"/>
    </source>
</evidence>
<keyword evidence="9" id="KW-1185">Reference proteome</keyword>
<evidence type="ECO:0000256" key="6">
    <source>
        <dbReference type="ARBA" id="ARBA00023034"/>
    </source>
</evidence>
<dbReference type="KEGG" id="foc:113203773"/>
<gene>
    <name evidence="10" type="primary">LOC113203773</name>
</gene>
<dbReference type="GO" id="GO:0006888">
    <property type="term" value="P:endoplasmic reticulum to Golgi vesicle-mediated transport"/>
    <property type="evidence" value="ECO:0007669"/>
    <property type="project" value="TreeGrafter"/>
</dbReference>
<dbReference type="GO" id="GO:0005802">
    <property type="term" value="C:trans-Golgi network"/>
    <property type="evidence" value="ECO:0007669"/>
    <property type="project" value="TreeGrafter"/>
</dbReference>
<evidence type="ECO:0000256" key="5">
    <source>
        <dbReference type="ARBA" id="ARBA00022902"/>
    </source>
</evidence>
<sequence>MADEALYEFLHSELVGYVTEKSAKENKKDDLSALEYMGFSSGYRIIERLTKERPRFNDELDTVKFICTDLWSTIYKKQIDNLRTNHQGVYVLHDCAFRFLSKLSSGRQYLESAPKYVAFTCGLIRGALANLGIKCLVTAEVQNMPGCKFHIQVQRS</sequence>
<dbReference type="GO" id="GO:0005801">
    <property type="term" value="C:cis-Golgi network"/>
    <property type="evidence" value="ECO:0007669"/>
    <property type="project" value="TreeGrafter"/>
</dbReference>
<dbReference type="RefSeq" id="XP_026274413.1">
    <property type="nucleotide sequence ID" value="XM_026418628.2"/>
</dbReference>